<feature type="signal peptide" evidence="13">
    <location>
        <begin position="1"/>
        <end position="24"/>
    </location>
</feature>
<evidence type="ECO:0000256" key="7">
    <source>
        <dbReference type="ARBA" id="ARBA00022825"/>
    </source>
</evidence>
<keyword evidence="4 10" id="KW-0645">Protease</keyword>
<dbReference type="AlphaFoldDB" id="A0A1J0VXW6"/>
<dbReference type="PANTHER" id="PTHR43806">
    <property type="entry name" value="PEPTIDASE S8"/>
    <property type="match status" value="1"/>
</dbReference>
<keyword evidence="5 12" id="KW-0812">Transmembrane</keyword>
<feature type="region of interest" description="Disordered" evidence="11">
    <location>
        <begin position="239"/>
        <end position="258"/>
    </location>
</feature>
<evidence type="ECO:0000256" key="2">
    <source>
        <dbReference type="ARBA" id="ARBA00011073"/>
    </source>
</evidence>
<dbReference type="OrthoDB" id="9798386at2"/>
<dbReference type="PANTHER" id="PTHR43806:SF11">
    <property type="entry name" value="CEREVISIN-RELATED"/>
    <property type="match status" value="1"/>
</dbReference>
<dbReference type="Proteomes" id="UP000183810">
    <property type="component" value="Chromosome"/>
</dbReference>
<dbReference type="SUPFAM" id="SSF52743">
    <property type="entry name" value="Subtilisin-like"/>
    <property type="match status" value="1"/>
</dbReference>
<dbReference type="Pfam" id="PF00082">
    <property type="entry name" value="Peptidase_S8"/>
    <property type="match status" value="1"/>
</dbReference>
<evidence type="ECO:0000256" key="6">
    <source>
        <dbReference type="ARBA" id="ARBA00022801"/>
    </source>
</evidence>
<keyword evidence="7 10" id="KW-0720">Serine protease</keyword>
<dbReference type="GO" id="GO:0006508">
    <property type="term" value="P:proteolysis"/>
    <property type="evidence" value="ECO:0007669"/>
    <property type="project" value="UniProtKB-KW"/>
</dbReference>
<dbReference type="EMBL" id="CP018082">
    <property type="protein sequence ID" value="APE36900.1"/>
    <property type="molecule type" value="Genomic_DNA"/>
</dbReference>
<feature type="domain" description="Peptidase S8/S53" evidence="14">
    <location>
        <begin position="85"/>
        <end position="383"/>
    </location>
</feature>
<dbReference type="InterPro" id="IPR022398">
    <property type="entry name" value="Peptidase_S8_His-AS"/>
</dbReference>
<dbReference type="PRINTS" id="PR00723">
    <property type="entry name" value="SUBTILISIN"/>
</dbReference>
<evidence type="ECO:0000256" key="4">
    <source>
        <dbReference type="ARBA" id="ARBA00022670"/>
    </source>
</evidence>
<keyword evidence="3" id="KW-1003">Cell membrane</keyword>
<comment type="similarity">
    <text evidence="2 10">Belongs to the peptidase S8 family.</text>
</comment>
<protein>
    <submittedName>
        <fullName evidence="15">Type VII secretion-associated serine protease mycosin</fullName>
    </submittedName>
</protein>
<evidence type="ECO:0000256" key="8">
    <source>
        <dbReference type="ARBA" id="ARBA00022989"/>
    </source>
</evidence>
<dbReference type="PROSITE" id="PS00137">
    <property type="entry name" value="SUBTILASE_HIS"/>
    <property type="match status" value="1"/>
</dbReference>
<keyword evidence="8 12" id="KW-1133">Transmembrane helix</keyword>
<feature type="active site" description="Charge relay system" evidence="10">
    <location>
        <position position="126"/>
    </location>
</feature>
<keyword evidence="6 10" id="KW-0378">Hydrolase</keyword>
<proteinExistence type="inferred from homology"/>
<dbReference type="InterPro" id="IPR015500">
    <property type="entry name" value="Peptidase_S8_subtilisin-rel"/>
</dbReference>
<feature type="active site" description="Charge relay system" evidence="10">
    <location>
        <position position="336"/>
    </location>
</feature>
<dbReference type="PROSITE" id="PS51892">
    <property type="entry name" value="SUBTILASE"/>
    <property type="match status" value="1"/>
</dbReference>
<dbReference type="InterPro" id="IPR050131">
    <property type="entry name" value="Peptidase_S8_subtilisin-like"/>
</dbReference>
<evidence type="ECO:0000256" key="9">
    <source>
        <dbReference type="ARBA" id="ARBA00023136"/>
    </source>
</evidence>
<dbReference type="GO" id="GO:0005886">
    <property type="term" value="C:plasma membrane"/>
    <property type="evidence" value="ECO:0007669"/>
    <property type="project" value="UniProtKB-SubCell"/>
</dbReference>
<keyword evidence="16" id="KW-1185">Reference proteome</keyword>
<dbReference type="InterPro" id="IPR000209">
    <property type="entry name" value="Peptidase_S8/S53_dom"/>
</dbReference>
<reference evidence="15" key="1">
    <citation type="submission" date="2016-11" db="EMBL/GenBank/DDBJ databases">
        <authorList>
            <person name="Jaros S."/>
            <person name="Januszkiewicz K."/>
            <person name="Wedrychowicz H."/>
        </authorList>
    </citation>
    <scope>NUCLEOTIDE SEQUENCE [LARGE SCALE GENOMIC DNA]</scope>
    <source>
        <strain evidence="15">Y48</strain>
    </source>
</reference>
<keyword evidence="13" id="KW-0732">Signal</keyword>
<evidence type="ECO:0000256" key="1">
    <source>
        <dbReference type="ARBA" id="ARBA00004162"/>
    </source>
</evidence>
<dbReference type="RefSeq" id="WP_071930085.1">
    <property type="nucleotide sequence ID" value="NZ_CP018082.1"/>
</dbReference>
<gene>
    <name evidence="15" type="ORF">BOX37_26535</name>
</gene>
<feature type="transmembrane region" description="Helical" evidence="12">
    <location>
        <begin position="423"/>
        <end position="449"/>
    </location>
</feature>
<evidence type="ECO:0000256" key="5">
    <source>
        <dbReference type="ARBA" id="ARBA00022692"/>
    </source>
</evidence>
<dbReference type="InterPro" id="IPR036852">
    <property type="entry name" value="Peptidase_S8/S53_dom_sf"/>
</dbReference>
<evidence type="ECO:0000256" key="3">
    <source>
        <dbReference type="ARBA" id="ARBA00022475"/>
    </source>
</evidence>
<feature type="active site" description="Charge relay system" evidence="10">
    <location>
        <position position="94"/>
    </location>
</feature>
<keyword evidence="9 12" id="KW-0472">Membrane</keyword>
<comment type="subcellular location">
    <subcellularLocation>
        <location evidence="1">Cell membrane</location>
        <topology evidence="1">Single-pass membrane protein</topology>
    </subcellularLocation>
</comment>
<feature type="chain" id="PRO_5012836980" evidence="13">
    <location>
        <begin position="25"/>
        <end position="460"/>
    </location>
</feature>
<sequence length="460" mass="45910">MRRTGCAVTLAVAALLTGAAPAVAVEPPQVVVGPPPAEDPPRPEFPMKQDKGCVAAGLVSGTDPARQPPVDTALNLSRARELSRGAGVTVAVIDTGVNPSPRLRDLVSGGDYVAEGGQGLSDCDAHGTLVAGIIAGTTDPTDGFTGVAPDARILSIRYRSAAFTAEDPRNFRPGEEAAVLVRTLARAIVHAARQGAGVITVALPVCVPAGAAVGQAALSEAVGYAVRVRGALVVASAGDTGSPGCNKQNPGIDPTDAVDPRGWRRVQTVSTPGWFTPDVLTVGVTTASGTALDTSLAGPWVSVAAPGTGIVSLGPGGGIVSGVGDPAALSEVGGASFATAYVSGVAALLRSRFPDETPAEIAARLQASAHSPARGVDNTVGAGLIDPMVALSYRSPPGRPAGLFQSAPLAVAPPARPRDLRPAITATAVIAGAVLLGLAASFGPGFAGIRRSGEQPSRPR</sequence>
<dbReference type="GO" id="GO:0004252">
    <property type="term" value="F:serine-type endopeptidase activity"/>
    <property type="evidence" value="ECO:0007669"/>
    <property type="project" value="UniProtKB-UniRule"/>
</dbReference>
<evidence type="ECO:0000259" key="14">
    <source>
        <dbReference type="Pfam" id="PF00082"/>
    </source>
</evidence>
<evidence type="ECO:0000313" key="15">
    <source>
        <dbReference type="EMBL" id="APE36900.1"/>
    </source>
</evidence>
<dbReference type="KEGG" id="nsl:BOX37_26535"/>
<dbReference type="NCBIfam" id="TIGR03921">
    <property type="entry name" value="T7SS_mycosin"/>
    <property type="match status" value="1"/>
</dbReference>
<evidence type="ECO:0000313" key="16">
    <source>
        <dbReference type="Proteomes" id="UP000183810"/>
    </source>
</evidence>
<name>A0A1J0VXW6_9NOCA</name>
<dbReference type="InterPro" id="IPR023834">
    <property type="entry name" value="T7SS_pept_S8A_mycosin"/>
</dbReference>
<accession>A0A1J0VXW6</accession>
<evidence type="ECO:0000256" key="11">
    <source>
        <dbReference type="SAM" id="MobiDB-lite"/>
    </source>
</evidence>
<organism evidence="15 16">
    <name type="scientific">Nocardia mangyaensis</name>
    <dbReference type="NCBI Taxonomy" id="2213200"/>
    <lineage>
        <taxon>Bacteria</taxon>
        <taxon>Bacillati</taxon>
        <taxon>Actinomycetota</taxon>
        <taxon>Actinomycetes</taxon>
        <taxon>Mycobacteriales</taxon>
        <taxon>Nocardiaceae</taxon>
        <taxon>Nocardia</taxon>
    </lineage>
</organism>
<evidence type="ECO:0000256" key="13">
    <source>
        <dbReference type="SAM" id="SignalP"/>
    </source>
</evidence>
<evidence type="ECO:0000256" key="10">
    <source>
        <dbReference type="PROSITE-ProRule" id="PRU01240"/>
    </source>
</evidence>
<evidence type="ECO:0000256" key="12">
    <source>
        <dbReference type="SAM" id="Phobius"/>
    </source>
</evidence>
<dbReference type="Gene3D" id="3.40.50.200">
    <property type="entry name" value="Peptidase S8/S53 domain"/>
    <property type="match status" value="1"/>
</dbReference>